<keyword evidence="1" id="KW-1133">Transmembrane helix</keyword>
<protein>
    <submittedName>
        <fullName evidence="2">Uncharacterized protein</fullName>
    </submittedName>
</protein>
<gene>
    <name evidence="2" type="ORF">CDQ91_09020</name>
</gene>
<dbReference type="AlphaFoldDB" id="A0A246JXQ8"/>
<feature type="transmembrane region" description="Helical" evidence="1">
    <location>
        <begin position="132"/>
        <end position="151"/>
    </location>
</feature>
<evidence type="ECO:0000256" key="1">
    <source>
        <dbReference type="SAM" id="Phobius"/>
    </source>
</evidence>
<comment type="caution">
    <text evidence="2">The sequence shown here is derived from an EMBL/GenBank/DDBJ whole genome shotgun (WGS) entry which is preliminary data.</text>
</comment>
<accession>A0A246JXQ8</accession>
<sequence>MAAQAFTALVGGDAAAAGSMSLFARIAPLDRAEATICPMPGRANAEVAIMLWTRFGPPAVACLPPIRRSRTETLAIEAIAFLGMLATARLSLAAWRAVHHFRAYQGPVAFVGMVAAAGLPLILRFSRWPRTGLLVGLGSSTIATGAIALGFTR</sequence>
<feature type="transmembrane region" description="Helical" evidence="1">
    <location>
        <begin position="104"/>
        <end position="125"/>
    </location>
</feature>
<evidence type="ECO:0000313" key="3">
    <source>
        <dbReference type="Proteomes" id="UP000197097"/>
    </source>
</evidence>
<name>A0A246JXQ8_9SPHN</name>
<organism evidence="2 3">
    <name type="scientific">Sphingopyxis witflariensis</name>
    <dbReference type="NCBI Taxonomy" id="173675"/>
    <lineage>
        <taxon>Bacteria</taxon>
        <taxon>Pseudomonadati</taxon>
        <taxon>Pseudomonadota</taxon>
        <taxon>Alphaproteobacteria</taxon>
        <taxon>Sphingomonadales</taxon>
        <taxon>Sphingomonadaceae</taxon>
        <taxon>Sphingopyxis</taxon>
    </lineage>
</organism>
<keyword evidence="1" id="KW-0812">Transmembrane</keyword>
<dbReference type="EMBL" id="NISJ01000004">
    <property type="protein sequence ID" value="OWQ97787.1"/>
    <property type="molecule type" value="Genomic_DNA"/>
</dbReference>
<evidence type="ECO:0000313" key="2">
    <source>
        <dbReference type="EMBL" id="OWQ97787.1"/>
    </source>
</evidence>
<keyword evidence="1" id="KW-0472">Membrane</keyword>
<feature type="transmembrane region" description="Helical" evidence="1">
    <location>
        <begin position="74"/>
        <end position="98"/>
    </location>
</feature>
<dbReference type="OrthoDB" id="7211205at2"/>
<dbReference type="RefSeq" id="WP_088472401.1">
    <property type="nucleotide sequence ID" value="NZ_NISJ01000004.1"/>
</dbReference>
<proteinExistence type="predicted"/>
<dbReference type="Proteomes" id="UP000197097">
    <property type="component" value="Unassembled WGS sequence"/>
</dbReference>
<keyword evidence="3" id="KW-1185">Reference proteome</keyword>
<reference evidence="2 3" key="1">
    <citation type="journal article" date="2002" name="Int. J. Syst. Evol. Microbiol.">
        <title>Sphingopyxis witflariensis sp. nov., isolated from activated sludge.</title>
        <authorList>
            <person name="Kampfer P."/>
            <person name="Witzenberger R."/>
            <person name="Denner E.B."/>
            <person name="Busse H.J."/>
            <person name="Neef A."/>
        </authorList>
    </citation>
    <scope>NUCLEOTIDE SEQUENCE [LARGE SCALE GENOMIC DNA]</scope>
    <source>
        <strain evidence="2 3">DSM 14551</strain>
    </source>
</reference>